<organism evidence="1 2">
    <name type="scientific">Pistacia integerrima</name>
    <dbReference type="NCBI Taxonomy" id="434235"/>
    <lineage>
        <taxon>Eukaryota</taxon>
        <taxon>Viridiplantae</taxon>
        <taxon>Streptophyta</taxon>
        <taxon>Embryophyta</taxon>
        <taxon>Tracheophyta</taxon>
        <taxon>Spermatophyta</taxon>
        <taxon>Magnoliopsida</taxon>
        <taxon>eudicotyledons</taxon>
        <taxon>Gunneridae</taxon>
        <taxon>Pentapetalae</taxon>
        <taxon>rosids</taxon>
        <taxon>malvids</taxon>
        <taxon>Sapindales</taxon>
        <taxon>Anacardiaceae</taxon>
        <taxon>Pistacia</taxon>
    </lineage>
</organism>
<evidence type="ECO:0000313" key="2">
    <source>
        <dbReference type="Proteomes" id="UP001163603"/>
    </source>
</evidence>
<gene>
    <name evidence="1" type="ORF">Pint_02384</name>
</gene>
<reference evidence="2" key="1">
    <citation type="journal article" date="2023" name="G3 (Bethesda)">
        <title>Genome assembly and association tests identify interacting loci associated with vigor, precocity, and sex in interspecific pistachio rootstocks.</title>
        <authorList>
            <person name="Palmer W."/>
            <person name="Jacygrad E."/>
            <person name="Sagayaradj S."/>
            <person name="Cavanaugh K."/>
            <person name="Han R."/>
            <person name="Bertier L."/>
            <person name="Beede B."/>
            <person name="Kafkas S."/>
            <person name="Golino D."/>
            <person name="Preece J."/>
            <person name="Michelmore R."/>
        </authorList>
    </citation>
    <scope>NUCLEOTIDE SEQUENCE [LARGE SCALE GENOMIC DNA]</scope>
</reference>
<accession>A0ACC0ZRI5</accession>
<proteinExistence type="predicted"/>
<dbReference type="EMBL" id="CM047736">
    <property type="protein sequence ID" value="KAJ0054681.1"/>
    <property type="molecule type" value="Genomic_DNA"/>
</dbReference>
<comment type="caution">
    <text evidence="1">The sequence shown here is derived from an EMBL/GenBank/DDBJ whole genome shotgun (WGS) entry which is preliminary data.</text>
</comment>
<name>A0ACC0ZRI5_9ROSI</name>
<sequence length="427" mass="47417">MKSSKQKQQLENLDFQGNHQPPQRPVHQIRHLIPQETQQQNPGTSTPHLQHLQPQENQPPYGQGQEVAANRQSLKQTSTSKYKERMGMKGTDGEIVQVQGGHIVRSTGRKDRHSKVYTSKGPRDRRVRLSAHTAIQFYDVQDRLGYDRPSKAVDWLIKKAKSAIDKLAELPPWHPNVSNTAADAMVAEPNLGSSGEIPIQDQSESPGYSFQIHRQLGDNTNNDSSFIAQPLDTDSIADTIKSFFPTSTTNSSINFQNYPVDIISRTTNHTEDLGLSLHSFQDSGLIHGQSRGDRSHTPSTDQTLFAGSASVGFDANFHRMVAWNNDTSSENRGGSFMFNSPSLSQQAALAFSQRGPLQSSFTQSVRAWDDLPIGSTDHQRTHEIHQSSIFGSRFVSDGLQGFSIPARIHGEEEHSERPTSSSPNSHH</sequence>
<keyword evidence="2" id="KW-1185">Reference proteome</keyword>
<dbReference type="Proteomes" id="UP001163603">
    <property type="component" value="Chromosome 1"/>
</dbReference>
<protein>
    <submittedName>
        <fullName evidence="1">Uncharacterized protein</fullName>
    </submittedName>
</protein>
<evidence type="ECO:0000313" key="1">
    <source>
        <dbReference type="EMBL" id="KAJ0054681.1"/>
    </source>
</evidence>